<accession>A0AAV9UZK9</accession>
<evidence type="ECO:0000256" key="6">
    <source>
        <dbReference type="ARBA" id="ARBA00022835"/>
    </source>
</evidence>
<dbReference type="Proteomes" id="UP001375240">
    <property type="component" value="Unassembled WGS sequence"/>
</dbReference>
<feature type="region of interest" description="Disordered" evidence="9">
    <location>
        <begin position="314"/>
        <end position="336"/>
    </location>
</feature>
<evidence type="ECO:0000256" key="3">
    <source>
        <dbReference type="ARBA" id="ARBA00006678"/>
    </source>
</evidence>
<keyword evidence="8" id="KW-0539">Nucleus</keyword>
<dbReference type="GO" id="GO:0016075">
    <property type="term" value="P:rRNA catabolic process"/>
    <property type="evidence" value="ECO:0007669"/>
    <property type="project" value="TreeGrafter"/>
</dbReference>
<dbReference type="EMBL" id="JAVHNQ010000004">
    <property type="protein sequence ID" value="KAK6350264.1"/>
    <property type="molecule type" value="Genomic_DNA"/>
</dbReference>
<feature type="compositionally biased region" description="Polar residues" evidence="9">
    <location>
        <begin position="12"/>
        <end position="38"/>
    </location>
</feature>
<gene>
    <name evidence="11" type="primary">MTR3</name>
    <name evidence="11" type="ORF">TWF696_006499</name>
</gene>
<keyword evidence="4" id="KW-0963">Cytoplasm</keyword>
<evidence type="ECO:0000256" key="2">
    <source>
        <dbReference type="ARBA" id="ARBA00004496"/>
    </source>
</evidence>
<dbReference type="GO" id="GO:0003723">
    <property type="term" value="F:RNA binding"/>
    <property type="evidence" value="ECO:0007669"/>
    <property type="project" value="UniProtKB-KW"/>
</dbReference>
<dbReference type="GO" id="GO:0000176">
    <property type="term" value="C:nuclear exosome (RNase complex)"/>
    <property type="evidence" value="ECO:0007669"/>
    <property type="project" value="TreeGrafter"/>
</dbReference>
<keyword evidence="6" id="KW-0271">Exosome</keyword>
<reference evidence="11 12" key="1">
    <citation type="submission" date="2019-10" db="EMBL/GenBank/DDBJ databases">
        <authorList>
            <person name="Palmer J.M."/>
        </authorList>
    </citation>
    <scope>NUCLEOTIDE SEQUENCE [LARGE SCALE GENOMIC DNA]</scope>
    <source>
        <strain evidence="11 12">TWF696</strain>
    </source>
</reference>
<name>A0AAV9UZK9_9PEZI</name>
<dbReference type="GO" id="GO:0006364">
    <property type="term" value="P:rRNA processing"/>
    <property type="evidence" value="ECO:0007669"/>
    <property type="project" value="UniProtKB-KW"/>
</dbReference>
<feature type="region of interest" description="Disordered" evidence="9">
    <location>
        <begin position="1"/>
        <end position="39"/>
    </location>
</feature>
<dbReference type="AlphaFoldDB" id="A0AAV9UZK9"/>
<evidence type="ECO:0000313" key="12">
    <source>
        <dbReference type="Proteomes" id="UP001375240"/>
    </source>
</evidence>
<dbReference type="PANTHER" id="PTHR11953:SF2">
    <property type="entry name" value="EXOSOME COMPLEX COMPONENT MTR3"/>
    <property type="match status" value="1"/>
</dbReference>
<keyword evidence="5" id="KW-0698">rRNA processing</keyword>
<comment type="caution">
    <text evidence="11">The sequence shown here is derived from an EMBL/GenBank/DDBJ whole genome shotgun (WGS) entry which is preliminary data.</text>
</comment>
<sequence length="336" mass="35439">MAAKAPDRRRNNPPSHGTTPPVFLSTSSDDIKPAQSSRPPDEIRKIFLRTGLISSVTGSSFLEIAPLKLSVSVLGPRPLPRSASTPFAAQAILTTEVKFAPFASTVRRGYIRDSSERDLGSRLYQALVGAIRRELYPKSRIEVVVTVLDSEDEGDDVNTVCIEDGRTVEPQFWDVGRADRALGVVLAGCITAASAALADAGIEMFDLVSGGVASVFVDGGDVKGKGKAGAGGKRYVRDPAVAPPDGDAPVATCVLGYMAARDEISELWISGKLSTSEGTAEMDELVDEAVAAARSSRGVLNEAAKERVQFIVEKAQSQSTETPSATGQGKDVEMTG</sequence>
<dbReference type="Pfam" id="PF01138">
    <property type="entry name" value="RNase_PH"/>
    <property type="match status" value="1"/>
</dbReference>
<dbReference type="SUPFAM" id="SSF54211">
    <property type="entry name" value="Ribosomal protein S5 domain 2-like"/>
    <property type="match status" value="1"/>
</dbReference>
<evidence type="ECO:0000259" key="10">
    <source>
        <dbReference type="Pfam" id="PF01138"/>
    </source>
</evidence>
<evidence type="ECO:0000256" key="5">
    <source>
        <dbReference type="ARBA" id="ARBA00022552"/>
    </source>
</evidence>
<keyword evidence="12" id="KW-1185">Reference proteome</keyword>
<dbReference type="GO" id="GO:0005730">
    <property type="term" value="C:nucleolus"/>
    <property type="evidence" value="ECO:0007669"/>
    <property type="project" value="TreeGrafter"/>
</dbReference>
<proteinExistence type="inferred from homology"/>
<evidence type="ECO:0000256" key="7">
    <source>
        <dbReference type="ARBA" id="ARBA00022884"/>
    </source>
</evidence>
<dbReference type="InterPro" id="IPR020568">
    <property type="entry name" value="Ribosomal_Su5_D2-typ_SF"/>
</dbReference>
<evidence type="ECO:0000256" key="4">
    <source>
        <dbReference type="ARBA" id="ARBA00022490"/>
    </source>
</evidence>
<dbReference type="GO" id="GO:0071028">
    <property type="term" value="P:nuclear mRNA surveillance"/>
    <property type="evidence" value="ECO:0007669"/>
    <property type="project" value="TreeGrafter"/>
</dbReference>
<dbReference type="GO" id="GO:0071051">
    <property type="term" value="P:poly(A)-dependent snoRNA 3'-end processing"/>
    <property type="evidence" value="ECO:0007669"/>
    <property type="project" value="TreeGrafter"/>
</dbReference>
<feature type="compositionally biased region" description="Basic and acidic residues" evidence="9">
    <location>
        <begin position="1"/>
        <end position="10"/>
    </location>
</feature>
<dbReference type="GO" id="GO:0034475">
    <property type="term" value="P:U4 snRNA 3'-end processing"/>
    <property type="evidence" value="ECO:0007669"/>
    <property type="project" value="TreeGrafter"/>
</dbReference>
<dbReference type="PANTHER" id="PTHR11953">
    <property type="entry name" value="EXOSOME COMPLEX COMPONENT"/>
    <property type="match status" value="1"/>
</dbReference>
<comment type="subcellular location">
    <subcellularLocation>
        <location evidence="2">Cytoplasm</location>
    </subcellularLocation>
    <subcellularLocation>
        <location evidence="1">Nucleus</location>
    </subcellularLocation>
</comment>
<evidence type="ECO:0000256" key="8">
    <source>
        <dbReference type="ARBA" id="ARBA00023242"/>
    </source>
</evidence>
<dbReference type="GO" id="GO:0000177">
    <property type="term" value="C:cytoplasmic exosome (RNase complex)"/>
    <property type="evidence" value="ECO:0007669"/>
    <property type="project" value="TreeGrafter"/>
</dbReference>
<feature type="compositionally biased region" description="Polar residues" evidence="9">
    <location>
        <begin position="315"/>
        <end position="327"/>
    </location>
</feature>
<evidence type="ECO:0000256" key="1">
    <source>
        <dbReference type="ARBA" id="ARBA00004123"/>
    </source>
</evidence>
<dbReference type="Gene3D" id="3.30.230.70">
    <property type="entry name" value="GHMP Kinase, N-terminal domain"/>
    <property type="match status" value="1"/>
</dbReference>
<protein>
    <submittedName>
        <fullName evidence="11">3'-5'-exoribonuclease</fullName>
    </submittedName>
</protein>
<evidence type="ECO:0000256" key="9">
    <source>
        <dbReference type="SAM" id="MobiDB-lite"/>
    </source>
</evidence>
<keyword evidence="7" id="KW-0694">RNA-binding</keyword>
<dbReference type="InterPro" id="IPR027408">
    <property type="entry name" value="PNPase/RNase_PH_dom_sf"/>
</dbReference>
<dbReference type="InterPro" id="IPR050080">
    <property type="entry name" value="RNase_PH"/>
</dbReference>
<organism evidence="11 12">
    <name type="scientific">Orbilia brochopaga</name>
    <dbReference type="NCBI Taxonomy" id="3140254"/>
    <lineage>
        <taxon>Eukaryota</taxon>
        <taxon>Fungi</taxon>
        <taxon>Dikarya</taxon>
        <taxon>Ascomycota</taxon>
        <taxon>Pezizomycotina</taxon>
        <taxon>Orbiliomycetes</taxon>
        <taxon>Orbiliales</taxon>
        <taxon>Orbiliaceae</taxon>
        <taxon>Orbilia</taxon>
    </lineage>
</organism>
<evidence type="ECO:0000313" key="11">
    <source>
        <dbReference type="EMBL" id="KAK6350264.1"/>
    </source>
</evidence>
<dbReference type="InterPro" id="IPR001247">
    <property type="entry name" value="ExoRNase_PH_dom1"/>
</dbReference>
<feature type="domain" description="Exoribonuclease phosphorolytic" evidence="10">
    <location>
        <begin position="42"/>
        <end position="203"/>
    </location>
</feature>
<comment type="similarity">
    <text evidence="3">Belongs to the RNase PH family.</text>
</comment>
<dbReference type="CDD" id="cd11371">
    <property type="entry name" value="RNase_PH_MTR3"/>
    <property type="match status" value="1"/>
</dbReference>